<sequence length="619" mass="69350">MSRTFSRTPQACGLCRRRKTKCDGIRPRCGHCRSKNLSCFWSAPGAPYDAGVLTSELLGTVQQTAASPSPSASTPELEPQGLQLCLDLFFERHFASDFCSFDHRPDFEQKCRQDPLLSSSVVSLCGRYVQPQDAQTLFGLSSSHEVSRHYTHRARSLAKMASDEPSVSHIQANLILAMAELLSNSGSRHWLFAGTAIRMAEIMRLNKEFHQKHSLKEQEIRRRTFWACLLFDRALAYLLAKHRTINLENVSITVPGTDLSLIYQEETRGLTLSSLADYRRPSDLGLSPYLIKTVCVWSEMADFAMYSRRHQDAYPPTDSRSMFFIRNAALQAWIDSLPPSLLWSAQSYKNQCVLGQGRPFVAMQLLLRSASCVAHQCYLPHLTIYTKLVNLVDAAGLSYLHREQTVIEACVANAFKFGEMLDHLMSPEQGDDKSLLQTIWVASSVLIVANTFLWLQYAEDDICMGQGVRQKAEHYFDLVHQLVSSWVSDWKAAGQWLVALNVMHDLYKAAYLGEVDEKILSQDSREPGHEDDDSASDFRPQPGDGYPSLISLPNLQASVKFATCDTSARSISLKSIWLQLSGGWPCGFTEPEGLIGSLGGDDTDFDVLVRHTWSSGSMY</sequence>
<dbReference type="SMART" id="SM00066">
    <property type="entry name" value="GAL4"/>
    <property type="match status" value="1"/>
</dbReference>
<feature type="domain" description="Zn(2)-C6 fungal-type" evidence="6">
    <location>
        <begin position="11"/>
        <end position="41"/>
    </location>
</feature>
<dbReference type="GO" id="GO:0005634">
    <property type="term" value="C:nucleus"/>
    <property type="evidence" value="ECO:0007669"/>
    <property type="project" value="UniProtKB-SubCell"/>
</dbReference>
<keyword evidence="4" id="KW-0804">Transcription</keyword>
<dbReference type="EMBL" id="JANBVO010000002">
    <property type="protein sequence ID" value="KAJ9156256.1"/>
    <property type="molecule type" value="Genomic_DNA"/>
</dbReference>
<keyword evidence="5" id="KW-0539">Nucleus</keyword>
<keyword evidence="3" id="KW-0805">Transcription regulation</keyword>
<dbReference type="SMART" id="SM00906">
    <property type="entry name" value="Fungal_trans"/>
    <property type="match status" value="1"/>
</dbReference>
<evidence type="ECO:0000256" key="5">
    <source>
        <dbReference type="ARBA" id="ARBA00023242"/>
    </source>
</evidence>
<dbReference type="GO" id="GO:0008270">
    <property type="term" value="F:zinc ion binding"/>
    <property type="evidence" value="ECO:0007669"/>
    <property type="project" value="InterPro"/>
</dbReference>
<dbReference type="CDD" id="cd00067">
    <property type="entry name" value="GAL4"/>
    <property type="match status" value="1"/>
</dbReference>
<comment type="caution">
    <text evidence="7">The sequence shown here is derived from an EMBL/GenBank/DDBJ whole genome shotgun (WGS) entry which is preliminary data.</text>
</comment>
<evidence type="ECO:0000256" key="3">
    <source>
        <dbReference type="ARBA" id="ARBA00023015"/>
    </source>
</evidence>
<dbReference type="PROSITE" id="PS50048">
    <property type="entry name" value="ZN2_CY6_FUNGAL_2"/>
    <property type="match status" value="1"/>
</dbReference>
<dbReference type="GO" id="GO:0003677">
    <property type="term" value="F:DNA binding"/>
    <property type="evidence" value="ECO:0007669"/>
    <property type="project" value="InterPro"/>
</dbReference>
<evidence type="ECO:0000256" key="2">
    <source>
        <dbReference type="ARBA" id="ARBA00022723"/>
    </source>
</evidence>
<dbReference type="Pfam" id="PF04082">
    <property type="entry name" value="Fungal_trans"/>
    <property type="match status" value="1"/>
</dbReference>
<keyword evidence="2" id="KW-0479">Metal-binding</keyword>
<dbReference type="InterPro" id="IPR001138">
    <property type="entry name" value="Zn2Cys6_DnaBD"/>
</dbReference>
<keyword evidence="8" id="KW-1185">Reference proteome</keyword>
<accession>A0AA38SAW7</accession>
<dbReference type="PANTHER" id="PTHR47338:SF25">
    <property type="entry name" value="TRANSCRIPTION FACTOR"/>
    <property type="match status" value="1"/>
</dbReference>
<dbReference type="SUPFAM" id="SSF57701">
    <property type="entry name" value="Zn2/Cys6 DNA-binding domain"/>
    <property type="match status" value="1"/>
</dbReference>
<evidence type="ECO:0000313" key="8">
    <source>
        <dbReference type="Proteomes" id="UP001174694"/>
    </source>
</evidence>
<dbReference type="Proteomes" id="UP001174694">
    <property type="component" value="Unassembled WGS sequence"/>
</dbReference>
<dbReference type="InterPro" id="IPR007219">
    <property type="entry name" value="XnlR_reg_dom"/>
</dbReference>
<dbReference type="GO" id="GO:0006351">
    <property type="term" value="P:DNA-templated transcription"/>
    <property type="evidence" value="ECO:0007669"/>
    <property type="project" value="InterPro"/>
</dbReference>
<dbReference type="AlphaFoldDB" id="A0AA38SAW7"/>
<evidence type="ECO:0000256" key="4">
    <source>
        <dbReference type="ARBA" id="ARBA00023163"/>
    </source>
</evidence>
<dbReference type="InterPro" id="IPR050815">
    <property type="entry name" value="TF_fung"/>
</dbReference>
<dbReference type="Gene3D" id="4.10.240.10">
    <property type="entry name" value="Zn(2)-C6 fungal-type DNA-binding domain"/>
    <property type="match status" value="1"/>
</dbReference>
<dbReference type="Pfam" id="PF00172">
    <property type="entry name" value="Zn_clus"/>
    <property type="match status" value="1"/>
</dbReference>
<dbReference type="CDD" id="cd12148">
    <property type="entry name" value="fungal_TF_MHR"/>
    <property type="match status" value="1"/>
</dbReference>
<organism evidence="7 8">
    <name type="scientific">Pleurostoma richardsiae</name>
    <dbReference type="NCBI Taxonomy" id="41990"/>
    <lineage>
        <taxon>Eukaryota</taxon>
        <taxon>Fungi</taxon>
        <taxon>Dikarya</taxon>
        <taxon>Ascomycota</taxon>
        <taxon>Pezizomycotina</taxon>
        <taxon>Sordariomycetes</taxon>
        <taxon>Sordariomycetidae</taxon>
        <taxon>Calosphaeriales</taxon>
        <taxon>Pleurostomataceae</taxon>
        <taxon>Pleurostoma</taxon>
    </lineage>
</organism>
<comment type="subcellular location">
    <subcellularLocation>
        <location evidence="1">Nucleus</location>
    </subcellularLocation>
</comment>
<protein>
    <submittedName>
        <fullName evidence="7">Zinc finger transcription factor 1</fullName>
    </submittedName>
</protein>
<proteinExistence type="predicted"/>
<evidence type="ECO:0000259" key="6">
    <source>
        <dbReference type="PROSITE" id="PS50048"/>
    </source>
</evidence>
<reference evidence="7" key="1">
    <citation type="submission" date="2022-07" db="EMBL/GenBank/DDBJ databases">
        <title>Fungi with potential for degradation of polypropylene.</title>
        <authorList>
            <person name="Gostincar C."/>
        </authorList>
    </citation>
    <scope>NUCLEOTIDE SEQUENCE</scope>
    <source>
        <strain evidence="7">EXF-13308</strain>
    </source>
</reference>
<dbReference type="PANTHER" id="PTHR47338">
    <property type="entry name" value="ZN(II)2CYS6 TRANSCRIPTION FACTOR (EUROFUNG)-RELATED"/>
    <property type="match status" value="1"/>
</dbReference>
<evidence type="ECO:0000313" key="7">
    <source>
        <dbReference type="EMBL" id="KAJ9156256.1"/>
    </source>
</evidence>
<gene>
    <name evidence="7" type="ORF">NKR23_g1233</name>
</gene>
<name>A0AA38SAW7_9PEZI</name>
<evidence type="ECO:0000256" key="1">
    <source>
        <dbReference type="ARBA" id="ARBA00004123"/>
    </source>
</evidence>
<dbReference type="InterPro" id="IPR036864">
    <property type="entry name" value="Zn2-C6_fun-type_DNA-bd_sf"/>
</dbReference>
<dbReference type="PROSITE" id="PS00463">
    <property type="entry name" value="ZN2_CY6_FUNGAL_1"/>
    <property type="match status" value="1"/>
</dbReference>
<dbReference type="GO" id="GO:0000981">
    <property type="term" value="F:DNA-binding transcription factor activity, RNA polymerase II-specific"/>
    <property type="evidence" value="ECO:0007669"/>
    <property type="project" value="InterPro"/>
</dbReference>